<accession>A0ABR4BWQ8</accession>
<name>A0ABR4BWQ8_9HELO</name>
<dbReference type="PANTHER" id="PTHR35910">
    <property type="entry name" value="2EXR DOMAIN-CONTAINING PROTEIN"/>
    <property type="match status" value="1"/>
</dbReference>
<feature type="domain" description="2EXR" evidence="2">
    <location>
        <begin position="97"/>
        <end position="177"/>
    </location>
</feature>
<proteinExistence type="predicted"/>
<sequence length="407" mass="46752">MLSRDSTVLATSSSDLPAPAPASVLQPSDPNDQAMVADTNLPPCNVSATDFAKLSVDLSTKTAEKAMTSKIRNLLTTLPSLTIEKMPVPAHPRLEKFELFEELPREIQFMIYGEMMAESRCIKLFERPRSSNPYEKLIQPWDSNIEGQRRHPAIVHVSQEARQEALRFYTICYDRPRVYREYKFEAPVGEEEEAAIKVSKMELTIGGKRNTYFINFSQDHFSHGSTKFPVSTVQLAGPSDFNFEADVLAQVQNMYQRPCYATALHGFDVIKRRTIETAVMFRHKLWGNLRHVTLVTDEYSALESQDTLLWTAYRLKHEVQAATFVKTDHVAKLQQRSNQSIGQLEDLGPVQFQIHFKWKLTKHADRPPTAVRKSTWRYLSPEKRQRLLEKDRKTLARCSELYLRNGD</sequence>
<evidence type="ECO:0000313" key="3">
    <source>
        <dbReference type="EMBL" id="KAL2062058.1"/>
    </source>
</evidence>
<comment type="caution">
    <text evidence="3">The sequence shown here is derived from an EMBL/GenBank/DDBJ whole genome shotgun (WGS) entry which is preliminary data.</text>
</comment>
<gene>
    <name evidence="3" type="ORF">VTL71DRAFT_6324</name>
</gene>
<keyword evidence="4" id="KW-1185">Reference proteome</keyword>
<evidence type="ECO:0000259" key="2">
    <source>
        <dbReference type="Pfam" id="PF20150"/>
    </source>
</evidence>
<reference evidence="3 4" key="1">
    <citation type="journal article" date="2024" name="Commun. Biol.">
        <title>Comparative genomic analysis of thermophilic fungi reveals convergent evolutionary adaptations and gene losses.</title>
        <authorList>
            <person name="Steindorff A.S."/>
            <person name="Aguilar-Pontes M.V."/>
            <person name="Robinson A.J."/>
            <person name="Andreopoulos B."/>
            <person name="LaButti K."/>
            <person name="Kuo A."/>
            <person name="Mondo S."/>
            <person name="Riley R."/>
            <person name="Otillar R."/>
            <person name="Haridas S."/>
            <person name="Lipzen A."/>
            <person name="Grimwood J."/>
            <person name="Schmutz J."/>
            <person name="Clum A."/>
            <person name="Reid I.D."/>
            <person name="Moisan M.C."/>
            <person name="Butler G."/>
            <person name="Nguyen T.T.M."/>
            <person name="Dewar K."/>
            <person name="Conant G."/>
            <person name="Drula E."/>
            <person name="Henrissat B."/>
            <person name="Hansel C."/>
            <person name="Singer S."/>
            <person name="Hutchinson M.I."/>
            <person name="de Vries R.P."/>
            <person name="Natvig D.O."/>
            <person name="Powell A.J."/>
            <person name="Tsang A."/>
            <person name="Grigoriev I.V."/>
        </authorList>
    </citation>
    <scope>NUCLEOTIDE SEQUENCE [LARGE SCALE GENOMIC DNA]</scope>
    <source>
        <strain evidence="3 4">CBS 494.80</strain>
    </source>
</reference>
<dbReference type="Pfam" id="PF20150">
    <property type="entry name" value="2EXR"/>
    <property type="match status" value="1"/>
</dbReference>
<dbReference type="Proteomes" id="UP001595075">
    <property type="component" value="Unassembled WGS sequence"/>
</dbReference>
<evidence type="ECO:0000256" key="1">
    <source>
        <dbReference type="SAM" id="MobiDB-lite"/>
    </source>
</evidence>
<dbReference type="EMBL" id="JAZHXI010000017">
    <property type="protein sequence ID" value="KAL2062058.1"/>
    <property type="molecule type" value="Genomic_DNA"/>
</dbReference>
<feature type="compositionally biased region" description="Low complexity" evidence="1">
    <location>
        <begin position="9"/>
        <end position="25"/>
    </location>
</feature>
<dbReference type="PANTHER" id="PTHR35910:SF6">
    <property type="entry name" value="2EXR DOMAIN-CONTAINING PROTEIN"/>
    <property type="match status" value="1"/>
</dbReference>
<feature type="region of interest" description="Disordered" evidence="1">
    <location>
        <begin position="1"/>
        <end position="32"/>
    </location>
</feature>
<dbReference type="InterPro" id="IPR045518">
    <property type="entry name" value="2EXR"/>
</dbReference>
<organism evidence="3 4">
    <name type="scientific">Oculimacula yallundae</name>
    <dbReference type="NCBI Taxonomy" id="86028"/>
    <lineage>
        <taxon>Eukaryota</taxon>
        <taxon>Fungi</taxon>
        <taxon>Dikarya</taxon>
        <taxon>Ascomycota</taxon>
        <taxon>Pezizomycotina</taxon>
        <taxon>Leotiomycetes</taxon>
        <taxon>Helotiales</taxon>
        <taxon>Ploettnerulaceae</taxon>
        <taxon>Oculimacula</taxon>
    </lineage>
</organism>
<evidence type="ECO:0000313" key="4">
    <source>
        <dbReference type="Proteomes" id="UP001595075"/>
    </source>
</evidence>
<protein>
    <recommendedName>
        <fullName evidence="2">2EXR domain-containing protein</fullName>
    </recommendedName>
</protein>